<dbReference type="PANTHER" id="PTHR47670:SF1">
    <property type="entry name" value="ADENYLYLSULFATASE HINT3"/>
    <property type="match status" value="1"/>
</dbReference>
<name>A0AAQ3K640_9LILI</name>
<gene>
    <name evidence="3" type="ORF">Cni_G11143</name>
</gene>
<dbReference type="InterPro" id="IPR036265">
    <property type="entry name" value="HIT-like_sf"/>
</dbReference>
<dbReference type="GO" id="GO:0009150">
    <property type="term" value="P:purine ribonucleotide metabolic process"/>
    <property type="evidence" value="ECO:0007669"/>
    <property type="project" value="TreeGrafter"/>
</dbReference>
<feature type="domain" description="HIT" evidence="2">
    <location>
        <begin position="1"/>
        <end position="95"/>
    </location>
</feature>
<protein>
    <submittedName>
        <fullName evidence="3">Adenylylsulfatase HINT3-like isoform X1</fullName>
    </submittedName>
</protein>
<dbReference type="SUPFAM" id="SSF54197">
    <property type="entry name" value="HIT-like"/>
    <property type="match status" value="1"/>
</dbReference>
<dbReference type="GO" id="GO:0047627">
    <property type="term" value="F:adenylylsulfatase activity"/>
    <property type="evidence" value="ECO:0007669"/>
    <property type="project" value="TreeGrafter"/>
</dbReference>
<dbReference type="Proteomes" id="UP001327560">
    <property type="component" value="Chromosome 3"/>
</dbReference>
<dbReference type="InterPro" id="IPR019808">
    <property type="entry name" value="Histidine_triad_CS"/>
</dbReference>
<feature type="short sequence motif" description="Histidine triad motif" evidence="1">
    <location>
        <begin position="80"/>
        <end position="84"/>
    </location>
</feature>
<keyword evidence="4" id="KW-1185">Reference proteome</keyword>
<sequence length="130" mass="14246">MGRRSASFARSSVANPLHSRHSLVIPKSHSPSLEATPPPVVAAMCSKIPFLSSCIRKAAQCDSFNLLVNNGSAAGQVIFHTHLHIIPRKAGDRLWRSESFRRRPIESNQEVLDLVSSVRNLVSSAPQNHC</sequence>
<organism evidence="3 4">
    <name type="scientific">Canna indica</name>
    <name type="common">Indian-shot</name>
    <dbReference type="NCBI Taxonomy" id="4628"/>
    <lineage>
        <taxon>Eukaryota</taxon>
        <taxon>Viridiplantae</taxon>
        <taxon>Streptophyta</taxon>
        <taxon>Embryophyta</taxon>
        <taxon>Tracheophyta</taxon>
        <taxon>Spermatophyta</taxon>
        <taxon>Magnoliopsida</taxon>
        <taxon>Liliopsida</taxon>
        <taxon>Zingiberales</taxon>
        <taxon>Cannaceae</taxon>
        <taxon>Canna</taxon>
    </lineage>
</organism>
<dbReference type="Pfam" id="PF01230">
    <property type="entry name" value="HIT"/>
    <property type="match status" value="1"/>
</dbReference>
<dbReference type="GO" id="GO:0006790">
    <property type="term" value="P:sulfur compound metabolic process"/>
    <property type="evidence" value="ECO:0007669"/>
    <property type="project" value="TreeGrafter"/>
</dbReference>
<accession>A0AAQ3K640</accession>
<dbReference type="InterPro" id="IPR011146">
    <property type="entry name" value="HIT-like"/>
</dbReference>
<dbReference type="PANTHER" id="PTHR47670">
    <property type="entry name" value="ADENYLYLSULFATASE HINT3"/>
    <property type="match status" value="1"/>
</dbReference>
<evidence type="ECO:0000256" key="1">
    <source>
        <dbReference type="PROSITE-ProRule" id="PRU00464"/>
    </source>
</evidence>
<reference evidence="3 4" key="1">
    <citation type="submission" date="2023-10" db="EMBL/GenBank/DDBJ databases">
        <title>Chromosome-scale genome assembly provides insights into flower coloration mechanisms of Canna indica.</title>
        <authorList>
            <person name="Li C."/>
        </authorList>
    </citation>
    <scope>NUCLEOTIDE SEQUENCE [LARGE SCALE GENOMIC DNA]</scope>
    <source>
        <tissue evidence="3">Flower</tissue>
    </source>
</reference>
<evidence type="ECO:0000313" key="3">
    <source>
        <dbReference type="EMBL" id="WOL02424.1"/>
    </source>
</evidence>
<proteinExistence type="predicted"/>
<dbReference type="EMBL" id="CP136892">
    <property type="protein sequence ID" value="WOL02424.1"/>
    <property type="molecule type" value="Genomic_DNA"/>
</dbReference>
<dbReference type="PROSITE" id="PS00892">
    <property type="entry name" value="HIT_1"/>
    <property type="match status" value="1"/>
</dbReference>
<dbReference type="Gene3D" id="3.30.428.10">
    <property type="entry name" value="HIT-like"/>
    <property type="match status" value="1"/>
</dbReference>
<dbReference type="PROSITE" id="PS51084">
    <property type="entry name" value="HIT_2"/>
    <property type="match status" value="1"/>
</dbReference>
<evidence type="ECO:0000259" key="2">
    <source>
        <dbReference type="PROSITE" id="PS51084"/>
    </source>
</evidence>
<evidence type="ECO:0000313" key="4">
    <source>
        <dbReference type="Proteomes" id="UP001327560"/>
    </source>
</evidence>
<dbReference type="AlphaFoldDB" id="A0AAQ3K640"/>